<name>A0A0R3MHK6_9BRAD</name>
<accession>A0A0R3MHK6</accession>
<comment type="caution">
    <text evidence="1">The sequence shown here is derived from an EMBL/GenBank/DDBJ whole genome shotgun (WGS) entry which is preliminary data.</text>
</comment>
<proteinExistence type="predicted"/>
<gene>
    <name evidence="1" type="ORF">CQ14_13745</name>
</gene>
<protein>
    <submittedName>
        <fullName evidence="1">Uncharacterized protein</fullName>
    </submittedName>
</protein>
<reference evidence="1 2" key="1">
    <citation type="submission" date="2014-03" db="EMBL/GenBank/DDBJ databases">
        <title>Bradyrhizobium valentinum sp. nov., isolated from effective nodules of Lupinus mariae-josephae, a lupine endemic of basic-lime soils in Eastern Spain.</title>
        <authorList>
            <person name="Duran D."/>
            <person name="Rey L."/>
            <person name="Navarro A."/>
            <person name="Busquets A."/>
            <person name="Imperial J."/>
            <person name="Ruiz-Argueso T."/>
        </authorList>
    </citation>
    <scope>NUCLEOTIDE SEQUENCE [LARGE SCALE GENOMIC DNA]</scope>
    <source>
        <strain evidence="1 2">CCBAU 23086</strain>
    </source>
</reference>
<sequence>MAPAWVETQRNMFVRFVVGTDSENHRWLKGIINEALRLRDRGRLDPHQQACLDDAHVWLNAHLPVPPFSRSDWGPNVVCWFKDTADPSIKKMWEIVALLKENGIAVRLLRSRNPGKIVYEDDFQVVVRQWKHL</sequence>
<organism evidence="1 2">
    <name type="scientific">Bradyrhizobium lablabi</name>
    <dbReference type="NCBI Taxonomy" id="722472"/>
    <lineage>
        <taxon>Bacteria</taxon>
        <taxon>Pseudomonadati</taxon>
        <taxon>Pseudomonadota</taxon>
        <taxon>Alphaproteobacteria</taxon>
        <taxon>Hyphomicrobiales</taxon>
        <taxon>Nitrobacteraceae</taxon>
        <taxon>Bradyrhizobium</taxon>
    </lineage>
</organism>
<evidence type="ECO:0000313" key="2">
    <source>
        <dbReference type="Proteomes" id="UP000051660"/>
    </source>
</evidence>
<dbReference type="EMBL" id="LLYB01000125">
    <property type="protein sequence ID" value="KRR16672.1"/>
    <property type="molecule type" value="Genomic_DNA"/>
</dbReference>
<dbReference type="Proteomes" id="UP000051660">
    <property type="component" value="Unassembled WGS sequence"/>
</dbReference>
<dbReference type="AlphaFoldDB" id="A0A0R3MHK6"/>
<evidence type="ECO:0000313" key="1">
    <source>
        <dbReference type="EMBL" id="KRR16672.1"/>
    </source>
</evidence>